<evidence type="ECO:0000313" key="1">
    <source>
        <dbReference type="EMBL" id="PIS29051.1"/>
    </source>
</evidence>
<sequence>MIKTKQQADGVKLEQLGKKQQEDGIKLDQLGSDIKAMAEGHSVIRSEMRQGFEGVNKQIAFVDSKVDFIGRKVDRIDDTLNATSQASYGLLTDVRGDVKEVKDTLDKHVCSPAHA</sequence>
<organism evidence="1 2">
    <name type="scientific">Candidatus Saganbacteria bacterium CG08_land_8_20_14_0_20_45_16</name>
    <dbReference type="NCBI Taxonomy" id="2014293"/>
    <lineage>
        <taxon>Bacteria</taxon>
        <taxon>Bacillati</taxon>
        <taxon>Saganbacteria</taxon>
    </lineage>
</organism>
<gene>
    <name evidence="1" type="ORF">COT42_06370</name>
</gene>
<evidence type="ECO:0000313" key="2">
    <source>
        <dbReference type="Proteomes" id="UP000231343"/>
    </source>
</evidence>
<proteinExistence type="predicted"/>
<accession>A0A2H0XW29</accession>
<protein>
    <submittedName>
        <fullName evidence="1">Uncharacterized protein</fullName>
    </submittedName>
</protein>
<dbReference type="EMBL" id="PEYM01000104">
    <property type="protein sequence ID" value="PIS29051.1"/>
    <property type="molecule type" value="Genomic_DNA"/>
</dbReference>
<comment type="caution">
    <text evidence="1">The sequence shown here is derived from an EMBL/GenBank/DDBJ whole genome shotgun (WGS) entry which is preliminary data.</text>
</comment>
<dbReference type="AlphaFoldDB" id="A0A2H0XW29"/>
<reference evidence="1 2" key="1">
    <citation type="submission" date="2017-09" db="EMBL/GenBank/DDBJ databases">
        <title>Depth-based differentiation of microbial function through sediment-hosted aquifers and enrichment of novel symbionts in the deep terrestrial subsurface.</title>
        <authorList>
            <person name="Probst A.J."/>
            <person name="Ladd B."/>
            <person name="Jarett J.K."/>
            <person name="Geller-Mcgrath D.E."/>
            <person name="Sieber C.M."/>
            <person name="Emerson J.B."/>
            <person name="Anantharaman K."/>
            <person name="Thomas B.C."/>
            <person name="Malmstrom R."/>
            <person name="Stieglmeier M."/>
            <person name="Klingl A."/>
            <person name="Woyke T."/>
            <person name="Ryan C.M."/>
            <person name="Banfield J.F."/>
        </authorList>
    </citation>
    <scope>NUCLEOTIDE SEQUENCE [LARGE SCALE GENOMIC DNA]</scope>
    <source>
        <strain evidence="1">CG08_land_8_20_14_0_20_45_16</strain>
    </source>
</reference>
<name>A0A2H0XW29_UNCSA</name>
<dbReference type="Proteomes" id="UP000231343">
    <property type="component" value="Unassembled WGS sequence"/>
</dbReference>